<dbReference type="PROSITE" id="PS51257">
    <property type="entry name" value="PROKAR_LIPOPROTEIN"/>
    <property type="match status" value="1"/>
</dbReference>
<protein>
    <recommendedName>
        <fullName evidence="3">M1 family metallopeptidase</fullName>
    </recommendedName>
</protein>
<organism evidence="1 2">
    <name type="scientific">Paenibacillus thiaminolyticus</name>
    <name type="common">Bacillus thiaminolyticus</name>
    <dbReference type="NCBI Taxonomy" id="49283"/>
    <lineage>
        <taxon>Bacteria</taxon>
        <taxon>Bacillati</taxon>
        <taxon>Bacillota</taxon>
        <taxon>Bacilli</taxon>
        <taxon>Bacillales</taxon>
        <taxon>Paenibacillaceae</taxon>
        <taxon>Paenibacillus</taxon>
    </lineage>
</organism>
<dbReference type="AlphaFoldDB" id="A0A3A3GG28"/>
<evidence type="ECO:0000313" key="1">
    <source>
        <dbReference type="EMBL" id="RJG22624.1"/>
    </source>
</evidence>
<sequence>MRLTDVSIYNTPLLRHAGIFISLLALLAVLTGCTGKDSSAQALQGSSPIQYQVTAVWDDATHSLKATTVLHFRNEFNHALKELVFHWYADSYRIPDTQPVHERKLNQRLASEGLLGTALSDLPASGAGVTTTAVTLENGQSLEYEHVNQSLTVQLKQPLAPNGSVSLRIRYEIQLPYGAWRLAYNEQFAGGTYWTPQLAVYNPLRHAWNRVPNYPGYTSDYFYAADYDVHLQLPASWLVVTTGQQLDHRVQDGVQSTHIRANGIRQLAFYASPDYTETKRPLPEGKSLSVYTLDDGEQPSEQWLDAAADAIAFYSDAIGELPGKHWAFVEAPYAGMNDSLDGIILFGREEKLNGPLSPDMLRLIAKQWFGSAIGINSRTDGFLDEGMSEFAARFYRHQRLQEPWPSASTTDYRALVLPAARLGDDAVTIYRERGAELLAAWTQAVGTDAVPVVWKSYYNRYRGQFATIDGFLNVAEDALGQEAHDRLWQLLNNPPSS</sequence>
<dbReference type="OrthoDB" id="9814383at2"/>
<dbReference type="RefSeq" id="WP_119794718.1">
    <property type="nucleotide sequence ID" value="NZ_QYZD01000015.1"/>
</dbReference>
<proteinExistence type="predicted"/>
<gene>
    <name evidence="1" type="ORF">DQX05_16920</name>
</gene>
<dbReference type="Gene3D" id="1.10.390.10">
    <property type="entry name" value="Neutral Protease Domain 2"/>
    <property type="match status" value="1"/>
</dbReference>
<accession>A0A3A3GG28</accession>
<dbReference type="InterPro" id="IPR027268">
    <property type="entry name" value="Peptidase_M4/M1_CTD_sf"/>
</dbReference>
<evidence type="ECO:0008006" key="3">
    <source>
        <dbReference type="Google" id="ProtNLM"/>
    </source>
</evidence>
<comment type="caution">
    <text evidence="1">The sequence shown here is derived from an EMBL/GenBank/DDBJ whole genome shotgun (WGS) entry which is preliminary data.</text>
</comment>
<evidence type="ECO:0000313" key="2">
    <source>
        <dbReference type="Proteomes" id="UP000266177"/>
    </source>
</evidence>
<reference evidence="1 2" key="1">
    <citation type="submission" date="2018-09" db="EMBL/GenBank/DDBJ databases">
        <title>Paenibacillus SK2017-BO5.</title>
        <authorList>
            <person name="Piskunova J.V."/>
            <person name="Dubiley S.A."/>
            <person name="Severinov K.V."/>
        </authorList>
    </citation>
    <scope>NUCLEOTIDE SEQUENCE [LARGE SCALE GENOMIC DNA]</scope>
    <source>
        <strain evidence="1 2">BO5</strain>
    </source>
</reference>
<dbReference type="EMBL" id="QYZD01000015">
    <property type="protein sequence ID" value="RJG22624.1"/>
    <property type="molecule type" value="Genomic_DNA"/>
</dbReference>
<dbReference type="Proteomes" id="UP000266177">
    <property type="component" value="Unassembled WGS sequence"/>
</dbReference>
<name>A0A3A3GG28_PANTH</name>
<dbReference type="SUPFAM" id="SSF55486">
    <property type="entry name" value="Metalloproteases ('zincins'), catalytic domain"/>
    <property type="match status" value="1"/>
</dbReference>